<evidence type="ECO:0000256" key="1">
    <source>
        <dbReference type="SAM" id="Phobius"/>
    </source>
</evidence>
<evidence type="ECO:0000313" key="2">
    <source>
        <dbReference type="EMBL" id="WAR28006.1"/>
    </source>
</evidence>
<feature type="non-terminal residue" evidence="2">
    <location>
        <position position="1"/>
    </location>
</feature>
<feature type="transmembrane region" description="Helical" evidence="1">
    <location>
        <begin position="196"/>
        <end position="215"/>
    </location>
</feature>
<keyword evidence="1" id="KW-0812">Transmembrane</keyword>
<name>A0ABY7G4M2_MYAAR</name>
<dbReference type="Proteomes" id="UP001164746">
    <property type="component" value="Chromosome 15"/>
</dbReference>
<sequence length="274" mass="30295">MIRSQVSLGWTAVVAGLQLCALVHVTWYSLVLDTRTCTSCGRLIVSLGEVLENSTALGSRSSLIEDDDFKYDFAFQTLVPLFGFNYKETDKNITNDYDNVDNARESRDYHSHPSSEHDFNNVPVDLSFNKDGLYEDFEDTIAIEGQVNVDIGLWLTSVCLPGGLRCVHLSRSQAAGLFRSVRPLATFQDHVPECHLLLLLSVSVTLVTLVITLLDKLKSRPARHHRALVHIGFISTASCTGSVLGAVTSYAIVLSSSDVVYPRIPYALYCTDTF</sequence>
<organism evidence="2 3">
    <name type="scientific">Mya arenaria</name>
    <name type="common">Soft-shell clam</name>
    <dbReference type="NCBI Taxonomy" id="6604"/>
    <lineage>
        <taxon>Eukaryota</taxon>
        <taxon>Metazoa</taxon>
        <taxon>Spiralia</taxon>
        <taxon>Lophotrochozoa</taxon>
        <taxon>Mollusca</taxon>
        <taxon>Bivalvia</taxon>
        <taxon>Autobranchia</taxon>
        <taxon>Heteroconchia</taxon>
        <taxon>Euheterodonta</taxon>
        <taxon>Imparidentia</taxon>
        <taxon>Neoheterodontei</taxon>
        <taxon>Myida</taxon>
        <taxon>Myoidea</taxon>
        <taxon>Myidae</taxon>
        <taxon>Mya</taxon>
    </lineage>
</organism>
<protein>
    <submittedName>
        <fullName evidence="2">Uncharacterized protein</fullName>
    </submittedName>
</protein>
<feature type="transmembrane region" description="Helical" evidence="1">
    <location>
        <begin position="227"/>
        <end position="253"/>
    </location>
</feature>
<gene>
    <name evidence="2" type="ORF">MAR_013710</name>
</gene>
<dbReference type="EMBL" id="CP111026">
    <property type="protein sequence ID" value="WAR28006.1"/>
    <property type="molecule type" value="Genomic_DNA"/>
</dbReference>
<keyword evidence="3" id="KW-1185">Reference proteome</keyword>
<keyword evidence="1" id="KW-0472">Membrane</keyword>
<keyword evidence="1" id="KW-1133">Transmembrane helix</keyword>
<feature type="transmembrane region" description="Helical" evidence="1">
    <location>
        <begin position="7"/>
        <end position="30"/>
    </location>
</feature>
<proteinExistence type="predicted"/>
<reference evidence="2" key="1">
    <citation type="submission" date="2022-11" db="EMBL/GenBank/DDBJ databases">
        <title>Centuries of genome instability and evolution in soft-shell clam transmissible cancer (bioRxiv).</title>
        <authorList>
            <person name="Hart S.F.M."/>
            <person name="Yonemitsu M.A."/>
            <person name="Giersch R.M."/>
            <person name="Beal B.F."/>
            <person name="Arriagada G."/>
            <person name="Davis B.W."/>
            <person name="Ostrander E.A."/>
            <person name="Goff S.P."/>
            <person name="Metzger M.J."/>
        </authorList>
    </citation>
    <scope>NUCLEOTIDE SEQUENCE</scope>
    <source>
        <strain evidence="2">MELC-2E11</strain>
        <tissue evidence="2">Siphon/mantle</tissue>
    </source>
</reference>
<evidence type="ECO:0000313" key="3">
    <source>
        <dbReference type="Proteomes" id="UP001164746"/>
    </source>
</evidence>
<accession>A0ABY7G4M2</accession>